<proteinExistence type="predicted"/>
<evidence type="ECO:0000313" key="2">
    <source>
        <dbReference type="EMBL" id="SIT55841.1"/>
    </source>
</evidence>
<dbReference type="PANTHER" id="PTHR42834">
    <property type="entry name" value="ENDONUCLEASE/EXONUCLEASE/PHOSPHATASE FAMILY PROTEIN (AFU_ORTHOLOGUE AFUA_3G09210)"/>
    <property type="match status" value="1"/>
</dbReference>
<dbReference type="Proteomes" id="UP000188388">
    <property type="component" value="Unassembled WGS sequence"/>
</dbReference>
<sequence>MKHRLVCILTTGLFLAVPAYVHAAEKLTIPQIQGSTHISPHARSTVIIEGAVTHIFGNNFIVRDEAGDGNDATSDSIIVRRKATGLTVGDRVRVEGVVREFNENDEPRTTTDINDAVFERLSSGVPLPLWSLERLAGCRRPIFSSFRNTAPTRKTLAPVSTRAWKARTSRSTIRLSLVRLTTLASSGSSPTVAPALPE</sequence>
<dbReference type="EMBL" id="FTPD01000017">
    <property type="protein sequence ID" value="SIT55841.1"/>
    <property type="molecule type" value="Genomic_DNA"/>
</dbReference>
<dbReference type="PANTHER" id="PTHR42834:SF1">
    <property type="entry name" value="ENDONUCLEASE_EXONUCLEASE_PHOSPHATASE FAMILY PROTEIN (AFU_ORTHOLOGUE AFUA_3G09210)"/>
    <property type="match status" value="1"/>
</dbReference>
<keyword evidence="1" id="KW-0732">Signal</keyword>
<dbReference type="AlphaFoldDB" id="A0A1R3V7P0"/>
<reference evidence="3" key="1">
    <citation type="submission" date="2017-01" db="EMBL/GenBank/DDBJ databases">
        <authorList>
            <person name="Brunel B."/>
        </authorList>
    </citation>
    <scope>NUCLEOTIDE SEQUENCE [LARGE SCALE GENOMIC DNA]</scope>
</reference>
<protein>
    <recommendedName>
        <fullName evidence="4">Bacterial OB-fold domain-containing protein</fullName>
    </recommendedName>
</protein>
<evidence type="ECO:0000256" key="1">
    <source>
        <dbReference type="SAM" id="SignalP"/>
    </source>
</evidence>
<feature type="signal peptide" evidence="1">
    <location>
        <begin position="1"/>
        <end position="23"/>
    </location>
</feature>
<dbReference type="STRING" id="1631249.BQ8794_240048"/>
<dbReference type="CDD" id="cd04486">
    <property type="entry name" value="YhcR_OBF_like"/>
    <property type="match status" value="1"/>
</dbReference>
<evidence type="ECO:0000313" key="3">
    <source>
        <dbReference type="Proteomes" id="UP000188388"/>
    </source>
</evidence>
<accession>A0A1R3V7P0</accession>
<gene>
    <name evidence="2" type="ORF">BQ8794_240048</name>
</gene>
<keyword evidence="3" id="KW-1185">Reference proteome</keyword>
<evidence type="ECO:0008006" key="4">
    <source>
        <dbReference type="Google" id="ProtNLM"/>
    </source>
</evidence>
<feature type="chain" id="PRO_5012706707" description="Bacterial OB-fold domain-containing protein" evidence="1">
    <location>
        <begin position="24"/>
        <end position="198"/>
    </location>
</feature>
<organism evidence="2 3">
    <name type="scientific">Mesorhizobium prunaredense</name>
    <dbReference type="NCBI Taxonomy" id="1631249"/>
    <lineage>
        <taxon>Bacteria</taxon>
        <taxon>Pseudomonadati</taxon>
        <taxon>Pseudomonadota</taxon>
        <taxon>Alphaproteobacteria</taxon>
        <taxon>Hyphomicrobiales</taxon>
        <taxon>Phyllobacteriaceae</taxon>
        <taxon>Mesorhizobium</taxon>
    </lineage>
</organism>
<name>A0A1R3V7P0_9HYPH</name>